<evidence type="ECO:0000313" key="4">
    <source>
        <dbReference type="EMBL" id="KAF0740138.1"/>
    </source>
</evidence>
<comment type="caution">
    <text evidence="4">The sequence shown here is derived from an EMBL/GenBank/DDBJ whole genome shotgun (WGS) entry which is preliminary data.</text>
</comment>
<dbReference type="AlphaFoldDB" id="A0A6G0XIV0"/>
<dbReference type="PANTHER" id="PTHR19848">
    <property type="entry name" value="WD40 REPEAT PROTEIN"/>
    <property type="match status" value="1"/>
</dbReference>
<keyword evidence="1 3" id="KW-0853">WD repeat</keyword>
<keyword evidence="2" id="KW-0677">Repeat</keyword>
<organism evidence="4 5">
    <name type="scientific">Aphanomyces euteiches</name>
    <dbReference type="NCBI Taxonomy" id="100861"/>
    <lineage>
        <taxon>Eukaryota</taxon>
        <taxon>Sar</taxon>
        <taxon>Stramenopiles</taxon>
        <taxon>Oomycota</taxon>
        <taxon>Saprolegniomycetes</taxon>
        <taxon>Saprolegniales</taxon>
        <taxon>Verrucalvaceae</taxon>
        <taxon>Aphanomyces</taxon>
    </lineage>
</organism>
<accession>A0A6G0XIV0</accession>
<dbReference type="PRINTS" id="PR00320">
    <property type="entry name" value="GPROTEINBRPT"/>
</dbReference>
<dbReference type="PROSITE" id="PS50082">
    <property type="entry name" value="WD_REPEATS_2"/>
    <property type="match status" value="3"/>
</dbReference>
<protein>
    <submittedName>
        <fullName evidence="4">Uncharacterized protein</fullName>
    </submittedName>
</protein>
<feature type="repeat" description="WD" evidence="3">
    <location>
        <begin position="116"/>
        <end position="155"/>
    </location>
</feature>
<dbReference type="SUPFAM" id="SSF50978">
    <property type="entry name" value="WD40 repeat-like"/>
    <property type="match status" value="1"/>
</dbReference>
<dbReference type="InterPro" id="IPR015943">
    <property type="entry name" value="WD40/YVTN_repeat-like_dom_sf"/>
</dbReference>
<dbReference type="InterPro" id="IPR019775">
    <property type="entry name" value="WD40_repeat_CS"/>
</dbReference>
<dbReference type="Pfam" id="PF00400">
    <property type="entry name" value="WD40"/>
    <property type="match status" value="4"/>
</dbReference>
<feature type="repeat" description="WD" evidence="3">
    <location>
        <begin position="156"/>
        <end position="198"/>
    </location>
</feature>
<dbReference type="PROSITE" id="PS50294">
    <property type="entry name" value="WD_REPEATS_REGION"/>
    <property type="match status" value="2"/>
</dbReference>
<dbReference type="EMBL" id="VJMJ01000054">
    <property type="protein sequence ID" value="KAF0740138.1"/>
    <property type="molecule type" value="Genomic_DNA"/>
</dbReference>
<dbReference type="InterPro" id="IPR001680">
    <property type="entry name" value="WD40_rpt"/>
</dbReference>
<evidence type="ECO:0000256" key="2">
    <source>
        <dbReference type="ARBA" id="ARBA00022737"/>
    </source>
</evidence>
<evidence type="ECO:0000256" key="3">
    <source>
        <dbReference type="PROSITE-ProRule" id="PRU00221"/>
    </source>
</evidence>
<evidence type="ECO:0000313" key="5">
    <source>
        <dbReference type="Proteomes" id="UP000481153"/>
    </source>
</evidence>
<dbReference type="Proteomes" id="UP000481153">
    <property type="component" value="Unassembled WGS sequence"/>
</dbReference>
<sequence length="323" mass="36002">MASDEPVYTWSSVEEQVDALVQVHMPLLDAQQEYIAITTSSLEGNDWCSSVRLLAFDPATGHIDHLHAIRIPTTAGTLTWDERSQLLIAGGDDGDLYFLTFDCSLMKWRQVLPTKSCGHDDLISSVHVGTSTLASGSWDLTVKLWDLDTMALIEPLKGHTEKVWAVRWSPHACDVLASASQDRTIHLWDTRQRDAQPSLLYTSYAALSLAWHPKNDHILTAGLEDGSIVKFDVRAPATPLYSLDNHHEGCVYRVEYDSTGSTLASCGDDSTVHLYKSSETPGLPLSSYNMHQDYVRGFAWLGNDTWVASSSFDKSVHFWRPTF</sequence>
<evidence type="ECO:0000256" key="1">
    <source>
        <dbReference type="ARBA" id="ARBA00022574"/>
    </source>
</evidence>
<keyword evidence="5" id="KW-1185">Reference proteome</keyword>
<dbReference type="SMART" id="SM00320">
    <property type="entry name" value="WD40"/>
    <property type="match status" value="5"/>
</dbReference>
<feature type="repeat" description="WD" evidence="3">
    <location>
        <begin position="288"/>
        <end position="323"/>
    </location>
</feature>
<dbReference type="PANTHER" id="PTHR19848:SF8">
    <property type="entry name" value="F-BOX AND WD REPEAT DOMAIN CONTAINING 7"/>
    <property type="match status" value="1"/>
</dbReference>
<dbReference type="Gene3D" id="2.130.10.10">
    <property type="entry name" value="YVTN repeat-like/Quinoprotein amine dehydrogenase"/>
    <property type="match status" value="1"/>
</dbReference>
<dbReference type="InterPro" id="IPR036322">
    <property type="entry name" value="WD40_repeat_dom_sf"/>
</dbReference>
<name>A0A6G0XIV0_9STRA</name>
<dbReference type="VEuPathDB" id="FungiDB:AeMF1_003173"/>
<reference evidence="4 5" key="1">
    <citation type="submission" date="2019-07" db="EMBL/GenBank/DDBJ databases">
        <title>Genomics analysis of Aphanomyces spp. identifies a new class of oomycete effector associated with host adaptation.</title>
        <authorList>
            <person name="Gaulin E."/>
        </authorList>
    </citation>
    <scope>NUCLEOTIDE SEQUENCE [LARGE SCALE GENOMIC DNA]</scope>
    <source>
        <strain evidence="4 5">ATCC 201684</strain>
    </source>
</reference>
<proteinExistence type="predicted"/>
<gene>
    <name evidence="4" type="ORF">Ae201684_004376</name>
</gene>
<dbReference type="PROSITE" id="PS00678">
    <property type="entry name" value="WD_REPEATS_1"/>
    <property type="match status" value="2"/>
</dbReference>
<dbReference type="InterPro" id="IPR020472">
    <property type="entry name" value="WD40_PAC1"/>
</dbReference>